<organism evidence="1 2">
    <name type="scientific">Thermococcus paralvinellae</name>
    <dbReference type="NCBI Taxonomy" id="582419"/>
    <lineage>
        <taxon>Archaea</taxon>
        <taxon>Methanobacteriati</taxon>
        <taxon>Methanobacteriota</taxon>
        <taxon>Thermococci</taxon>
        <taxon>Thermococcales</taxon>
        <taxon>Thermococcaceae</taxon>
        <taxon>Thermococcus</taxon>
    </lineage>
</organism>
<dbReference type="KEGG" id="ths:TES1_1934"/>
<dbReference type="Proteomes" id="UP000019027">
    <property type="component" value="Chromosome"/>
</dbReference>
<accession>W0I5G3</accession>
<sequence length="232" mass="27365">MNLFEEKALIKKKSLKAVRNFIDTAFRTCDTTKCVDDAFVAYLHDIKVVLGAQDENEAIIFKITRVGEENALLEAYHPLFVHSLFKKGFAKTTKDIIDLMLKTNLDVKKLFDEFIEYSHKHCEFSFINCDNVLRTIANNVAFQFQATTESLKDKDIFNVFVAVDYYKVTEFRTYAVHNEKDKDEFKRILTHIVDNILDIYRNNQLRQDLDKIIQSSNNVFEFFEMFYKYARK</sequence>
<evidence type="ECO:0000313" key="1">
    <source>
        <dbReference type="EMBL" id="AHF81309.1"/>
    </source>
</evidence>
<dbReference type="HOGENOM" id="CLU_1192672_0_0_2"/>
<dbReference type="GeneID" id="24907645"/>
<reference evidence="1 2" key="1">
    <citation type="journal article" date="2014" name="Int. J. Syst. Evol. Microbiol.">
        <title>Thermococcus paralvinellae sp. nov. and Thermococcus cleftensis sp. nov. of hyperthermophilic heterotrophs from deep-sea hydrothermal vents.</title>
        <authorList>
            <person name="Hensley S.A."/>
            <person name="Jung J.H."/>
            <person name="Park C.S."/>
            <person name="Holden J.F."/>
        </authorList>
    </citation>
    <scope>NUCLEOTIDE SEQUENCE [LARGE SCALE GENOMIC DNA]</scope>
    <source>
        <strain evidence="1 2">ES1</strain>
    </source>
</reference>
<dbReference type="EMBL" id="CP006965">
    <property type="protein sequence ID" value="AHF81309.1"/>
    <property type="molecule type" value="Genomic_DNA"/>
</dbReference>
<proteinExistence type="predicted"/>
<protein>
    <submittedName>
        <fullName evidence="1">Uncharacterized protein</fullName>
    </submittedName>
</protein>
<dbReference type="AlphaFoldDB" id="W0I5G3"/>
<evidence type="ECO:0000313" key="2">
    <source>
        <dbReference type="Proteomes" id="UP000019027"/>
    </source>
</evidence>
<keyword evidence="2" id="KW-1185">Reference proteome</keyword>
<name>W0I5G3_9EURY</name>
<dbReference type="RefSeq" id="WP_042682445.1">
    <property type="nucleotide sequence ID" value="NZ_CP006965.1"/>
</dbReference>
<gene>
    <name evidence="1" type="ORF">TES1_1934</name>
</gene>